<keyword evidence="2" id="KW-0812">Transmembrane</keyword>
<evidence type="ECO:0000256" key="1">
    <source>
        <dbReference type="SAM" id="MobiDB-lite"/>
    </source>
</evidence>
<protein>
    <submittedName>
        <fullName evidence="3">Uncharacterized protein</fullName>
    </submittedName>
</protein>
<evidence type="ECO:0000256" key="2">
    <source>
        <dbReference type="SAM" id="Phobius"/>
    </source>
</evidence>
<keyword evidence="2" id="KW-0472">Membrane</keyword>
<dbReference type="AlphaFoldDB" id="A0A450UI02"/>
<proteinExistence type="predicted"/>
<dbReference type="EMBL" id="CAADFH010000021">
    <property type="protein sequence ID" value="VFJ92143.1"/>
    <property type="molecule type" value="Genomic_DNA"/>
</dbReference>
<reference evidence="3" key="1">
    <citation type="submission" date="2019-02" db="EMBL/GenBank/DDBJ databases">
        <authorList>
            <person name="Gruber-Vodicka R. H."/>
            <person name="Seah K. B. B."/>
        </authorList>
    </citation>
    <scope>NUCLEOTIDE SEQUENCE</scope>
    <source>
        <strain evidence="3">BECK_M6</strain>
    </source>
</reference>
<feature type="compositionally biased region" description="Basic and acidic residues" evidence="1">
    <location>
        <begin position="86"/>
        <end position="97"/>
    </location>
</feature>
<sequence length="104" mass="11631">MDGTRVCCRRGGAFVLLLSVIILGQFVVFDVYLRQRFGITFTCLPSREADPIPVVVTNVGITGGTLETPVVIERSTIPHRYASHPDPIRRTEPDQTRYRSRASN</sequence>
<gene>
    <name evidence="3" type="ORF">BECKLFY1418A_GA0070994_10217</name>
</gene>
<name>A0A450UI02_9GAMM</name>
<keyword evidence="2" id="KW-1133">Transmembrane helix</keyword>
<organism evidence="3">
    <name type="scientific">Candidatus Kentrum sp. LFY</name>
    <dbReference type="NCBI Taxonomy" id="2126342"/>
    <lineage>
        <taxon>Bacteria</taxon>
        <taxon>Pseudomonadati</taxon>
        <taxon>Pseudomonadota</taxon>
        <taxon>Gammaproteobacteria</taxon>
        <taxon>Candidatus Kentrum</taxon>
    </lineage>
</organism>
<feature type="transmembrane region" description="Helical" evidence="2">
    <location>
        <begin position="12"/>
        <end position="33"/>
    </location>
</feature>
<evidence type="ECO:0000313" key="3">
    <source>
        <dbReference type="EMBL" id="VFJ92143.1"/>
    </source>
</evidence>
<feature type="region of interest" description="Disordered" evidence="1">
    <location>
        <begin position="79"/>
        <end position="104"/>
    </location>
</feature>
<accession>A0A450UI02</accession>